<gene>
    <name evidence="10" type="ORF">A2801_03795</name>
</gene>
<dbReference type="Pfam" id="PF01769">
    <property type="entry name" value="MgtE"/>
    <property type="match status" value="1"/>
</dbReference>
<dbReference type="EMBL" id="MGGM01000028">
    <property type="protein sequence ID" value="OGM28539.1"/>
    <property type="molecule type" value="Genomic_DNA"/>
</dbReference>
<feature type="transmembrane region" description="Helical" evidence="8">
    <location>
        <begin position="122"/>
        <end position="149"/>
    </location>
</feature>
<evidence type="ECO:0000256" key="8">
    <source>
        <dbReference type="SAM" id="Phobius"/>
    </source>
</evidence>
<evidence type="ECO:0000256" key="7">
    <source>
        <dbReference type="ARBA" id="ARBA00023136"/>
    </source>
</evidence>
<reference evidence="10 11" key="1">
    <citation type="journal article" date="2016" name="Nat. Commun.">
        <title>Thousands of microbial genomes shed light on interconnected biogeochemical processes in an aquifer system.</title>
        <authorList>
            <person name="Anantharaman K."/>
            <person name="Brown C.T."/>
            <person name="Hug L.A."/>
            <person name="Sharon I."/>
            <person name="Castelle C.J."/>
            <person name="Probst A.J."/>
            <person name="Thomas B.C."/>
            <person name="Singh A."/>
            <person name="Wilkins M.J."/>
            <person name="Karaoz U."/>
            <person name="Brodie E.L."/>
            <person name="Williams K.H."/>
            <person name="Hubbard S.S."/>
            <person name="Banfield J.F."/>
        </authorList>
    </citation>
    <scope>NUCLEOTIDE SEQUENCE [LARGE SCALE GENOMIC DNA]</scope>
</reference>
<feature type="domain" description="SLC41A/MgtE integral membrane" evidence="9">
    <location>
        <begin position="58"/>
        <end position="179"/>
    </location>
</feature>
<evidence type="ECO:0000256" key="5">
    <source>
        <dbReference type="ARBA" id="ARBA00022842"/>
    </source>
</evidence>
<sequence>MKKSNNTIDDVQKISIARSVRRRLPWLVVGLTGGLAAAGIISSFEETLSQNLFLAAFIPLIVYMSDAVGTQMESFAIRDFALHKHLKFRKYFFRQFLVVLIIGVILSLVLYAYTLITKQDTIIAAILATSLFLAILSSIITGLLIPFLFNKTRLDPANASGPVATIVQDLLSVTIYFVIAHFLLSS</sequence>
<comment type="caution">
    <text evidence="10">The sequence shown here is derived from an EMBL/GenBank/DDBJ whole genome shotgun (WGS) entry which is preliminary data.</text>
</comment>
<dbReference type="InterPro" id="IPR006667">
    <property type="entry name" value="SLC41_membr_dom"/>
</dbReference>
<evidence type="ECO:0000259" key="9">
    <source>
        <dbReference type="Pfam" id="PF01769"/>
    </source>
</evidence>
<keyword evidence="5" id="KW-0460">Magnesium</keyword>
<dbReference type="AlphaFoldDB" id="A0A1F7YNQ6"/>
<dbReference type="Gene3D" id="1.10.357.20">
    <property type="entry name" value="SLC41 divalent cation transporters, integral membrane domain"/>
    <property type="match status" value="1"/>
</dbReference>
<dbReference type="SUPFAM" id="SSF161093">
    <property type="entry name" value="MgtE membrane domain-like"/>
    <property type="match status" value="1"/>
</dbReference>
<dbReference type="STRING" id="1802500.A2801_03795"/>
<evidence type="ECO:0000256" key="1">
    <source>
        <dbReference type="ARBA" id="ARBA00004141"/>
    </source>
</evidence>
<evidence type="ECO:0000256" key="6">
    <source>
        <dbReference type="ARBA" id="ARBA00022989"/>
    </source>
</evidence>
<feature type="transmembrane region" description="Helical" evidence="8">
    <location>
        <begin position="161"/>
        <end position="184"/>
    </location>
</feature>
<dbReference type="Proteomes" id="UP000177263">
    <property type="component" value="Unassembled WGS sequence"/>
</dbReference>
<evidence type="ECO:0000256" key="2">
    <source>
        <dbReference type="ARBA" id="ARBA00009749"/>
    </source>
</evidence>
<protein>
    <recommendedName>
        <fullName evidence="9">SLC41A/MgtE integral membrane domain-containing protein</fullName>
    </recommendedName>
</protein>
<organism evidence="10 11">
    <name type="scientific">Candidatus Woesebacteria bacterium RIFCSPHIGHO2_01_FULL_41_10</name>
    <dbReference type="NCBI Taxonomy" id="1802500"/>
    <lineage>
        <taxon>Bacteria</taxon>
        <taxon>Candidatus Woeseibacteriota</taxon>
    </lineage>
</organism>
<accession>A0A1F7YNQ6</accession>
<dbReference type="GO" id="GO:0016020">
    <property type="term" value="C:membrane"/>
    <property type="evidence" value="ECO:0007669"/>
    <property type="project" value="UniProtKB-SubCell"/>
</dbReference>
<keyword evidence="7 8" id="KW-0472">Membrane</keyword>
<evidence type="ECO:0000313" key="10">
    <source>
        <dbReference type="EMBL" id="OGM28539.1"/>
    </source>
</evidence>
<evidence type="ECO:0000313" key="11">
    <source>
        <dbReference type="Proteomes" id="UP000177263"/>
    </source>
</evidence>
<feature type="transmembrane region" description="Helical" evidence="8">
    <location>
        <begin position="24"/>
        <end position="44"/>
    </location>
</feature>
<proteinExistence type="inferred from homology"/>
<evidence type="ECO:0000256" key="4">
    <source>
        <dbReference type="ARBA" id="ARBA00022692"/>
    </source>
</evidence>
<keyword evidence="4 8" id="KW-0812">Transmembrane</keyword>
<keyword evidence="3" id="KW-0813">Transport</keyword>
<dbReference type="InterPro" id="IPR036739">
    <property type="entry name" value="SLC41_membr_dom_sf"/>
</dbReference>
<name>A0A1F7YNQ6_9BACT</name>
<dbReference type="PANTHER" id="PTHR41394">
    <property type="entry name" value="MAGNESIUM TRANSPORTER MGTE"/>
    <property type="match status" value="1"/>
</dbReference>
<keyword evidence="6 8" id="KW-1133">Transmembrane helix</keyword>
<comment type="subcellular location">
    <subcellularLocation>
        <location evidence="1">Membrane</location>
        <topology evidence="1">Multi-pass membrane protein</topology>
    </subcellularLocation>
</comment>
<dbReference type="PANTHER" id="PTHR41394:SF5">
    <property type="entry name" value="SLC41A_MGTE INTEGRAL MEMBRANE DOMAIN-CONTAINING PROTEIN"/>
    <property type="match status" value="1"/>
</dbReference>
<evidence type="ECO:0000256" key="3">
    <source>
        <dbReference type="ARBA" id="ARBA00022448"/>
    </source>
</evidence>
<comment type="similarity">
    <text evidence="2">Belongs to the SLC41A transporter family.</text>
</comment>
<feature type="transmembrane region" description="Helical" evidence="8">
    <location>
        <begin position="91"/>
        <end position="116"/>
    </location>
</feature>
<dbReference type="GO" id="GO:0008324">
    <property type="term" value="F:monoatomic cation transmembrane transporter activity"/>
    <property type="evidence" value="ECO:0007669"/>
    <property type="project" value="InterPro"/>
</dbReference>